<dbReference type="CDD" id="cd03801">
    <property type="entry name" value="GT4_PimA-like"/>
    <property type="match status" value="1"/>
</dbReference>
<dbReference type="SUPFAM" id="SSF51011">
    <property type="entry name" value="Glycosyl hydrolase domain"/>
    <property type="match status" value="1"/>
</dbReference>
<dbReference type="InterPro" id="IPR028098">
    <property type="entry name" value="Glyco_trans_4-like_N"/>
</dbReference>
<evidence type="ECO:0000313" key="7">
    <source>
        <dbReference type="EMBL" id="CDJ35949.1"/>
    </source>
</evidence>
<dbReference type="Gene3D" id="2.60.40.10">
    <property type="entry name" value="Immunoglobulins"/>
    <property type="match status" value="1"/>
</dbReference>
<reference evidence="7" key="2">
    <citation type="submission" date="2013-10" db="EMBL/GenBank/DDBJ databases">
        <authorList>
            <person name="Aslett M."/>
        </authorList>
    </citation>
    <scope>NUCLEOTIDE SEQUENCE [LARGE SCALE GENOMIC DNA]</scope>
    <source>
        <strain evidence="7">Houghton</strain>
    </source>
</reference>
<dbReference type="EMBL" id="HG735439">
    <property type="protein sequence ID" value="CDJ35949.1"/>
    <property type="molecule type" value="Genomic_DNA"/>
</dbReference>
<dbReference type="GeneID" id="60403704"/>
<dbReference type="RefSeq" id="XP_037878238.1">
    <property type="nucleotide sequence ID" value="XM_038022384.1"/>
</dbReference>
<protein>
    <submittedName>
        <fullName evidence="7">Glycan synthetase, putative</fullName>
    </submittedName>
</protein>
<evidence type="ECO:0000259" key="3">
    <source>
        <dbReference type="Pfam" id="PF00534"/>
    </source>
</evidence>
<dbReference type="GO" id="GO:0003844">
    <property type="term" value="F:1,4-alpha-glucan branching enzyme activity"/>
    <property type="evidence" value="ECO:0007669"/>
    <property type="project" value="UniProtKB-EC"/>
</dbReference>
<reference evidence="7" key="1">
    <citation type="submission" date="2013-10" db="EMBL/GenBank/DDBJ databases">
        <title>Genomic analysis of the causative agents of coccidiosis in chickens.</title>
        <authorList>
            <person name="Reid A.J."/>
            <person name="Blake D."/>
            <person name="Billington K."/>
            <person name="Browne H."/>
            <person name="Dunn M."/>
            <person name="Hung S."/>
            <person name="Kawahara F."/>
            <person name="Miranda-Saavedra D."/>
            <person name="Mourier T."/>
            <person name="Nagra H."/>
            <person name="Otto T.D."/>
            <person name="Rawlings N."/>
            <person name="Sanchez A."/>
            <person name="Sanders M."/>
            <person name="Subramaniam C."/>
            <person name="Tay Y."/>
            <person name="Dear P."/>
            <person name="Doerig C."/>
            <person name="Gruber A."/>
            <person name="Parkinson J."/>
            <person name="Shirley M."/>
            <person name="Wan K.L."/>
            <person name="Berriman M."/>
            <person name="Tomley F."/>
            <person name="Pain A."/>
        </authorList>
    </citation>
    <scope>NUCLEOTIDE SEQUENCE [LARGE SCALE GENOMIC DNA]</scope>
    <source>
        <strain evidence="7">Houghton</strain>
    </source>
</reference>
<keyword evidence="1" id="KW-0328">Glycosyltransferase</keyword>
<dbReference type="Pfam" id="PF00534">
    <property type="entry name" value="Glycos_transf_1"/>
    <property type="match status" value="1"/>
</dbReference>
<dbReference type="Pfam" id="PF02806">
    <property type="entry name" value="Alpha-amylase_C"/>
    <property type="match status" value="1"/>
</dbReference>
<feature type="compositionally biased region" description="Low complexity" evidence="2">
    <location>
        <begin position="125"/>
        <end position="151"/>
    </location>
</feature>
<dbReference type="InterPro" id="IPR013780">
    <property type="entry name" value="Glyco_hydro_b"/>
</dbReference>
<dbReference type="CDD" id="cd02854">
    <property type="entry name" value="E_set_GBE_euk_N"/>
    <property type="match status" value="1"/>
</dbReference>
<evidence type="ECO:0000313" key="8">
    <source>
        <dbReference type="Proteomes" id="UP000030744"/>
    </source>
</evidence>
<evidence type="ECO:0000256" key="1">
    <source>
        <dbReference type="ARBA" id="ARBA00022676"/>
    </source>
</evidence>
<organism evidence="7 8">
    <name type="scientific">Eimeria mitis</name>
    <dbReference type="NCBI Taxonomy" id="44415"/>
    <lineage>
        <taxon>Eukaryota</taxon>
        <taxon>Sar</taxon>
        <taxon>Alveolata</taxon>
        <taxon>Apicomplexa</taxon>
        <taxon>Conoidasida</taxon>
        <taxon>Coccidia</taxon>
        <taxon>Eucoccidiorida</taxon>
        <taxon>Eimeriorina</taxon>
        <taxon>Eimeriidae</taxon>
        <taxon>Eimeria</taxon>
    </lineage>
</organism>
<dbReference type="SUPFAM" id="SSF81296">
    <property type="entry name" value="E set domains"/>
    <property type="match status" value="1"/>
</dbReference>
<dbReference type="Pfam" id="PF13439">
    <property type="entry name" value="Glyco_transf_4"/>
    <property type="match status" value="1"/>
</dbReference>
<feature type="domain" description="Glycoside hydrolase family 13 N-terminal" evidence="5">
    <location>
        <begin position="526"/>
        <end position="565"/>
    </location>
</feature>
<keyword evidence="8" id="KW-1185">Reference proteome</keyword>
<dbReference type="OrthoDB" id="196493at2759"/>
<dbReference type="GO" id="GO:0005737">
    <property type="term" value="C:cytoplasm"/>
    <property type="evidence" value="ECO:0007669"/>
    <property type="project" value="TreeGrafter"/>
</dbReference>
<dbReference type="PANTHER" id="PTHR43651:SF3">
    <property type="entry name" value="1,4-ALPHA-GLUCAN-BRANCHING ENZYME"/>
    <property type="match status" value="1"/>
</dbReference>
<evidence type="ECO:0000259" key="4">
    <source>
        <dbReference type="Pfam" id="PF02806"/>
    </source>
</evidence>
<feature type="domain" description="Glycosyl transferase family 1" evidence="3">
    <location>
        <begin position="1192"/>
        <end position="1345"/>
    </location>
</feature>
<gene>
    <name evidence="7" type="ORF">EMH_0002760</name>
</gene>
<dbReference type="InterPro" id="IPR004193">
    <property type="entry name" value="Glyco_hydro_13_N"/>
</dbReference>
<dbReference type="Gene3D" id="3.40.50.2000">
    <property type="entry name" value="Glycogen Phosphorylase B"/>
    <property type="match status" value="1"/>
</dbReference>
<dbReference type="GO" id="GO:0004553">
    <property type="term" value="F:hydrolase activity, hydrolyzing O-glycosyl compounds"/>
    <property type="evidence" value="ECO:0007669"/>
    <property type="project" value="InterPro"/>
</dbReference>
<accession>U6KDD9</accession>
<proteinExistence type="predicted"/>
<dbReference type="InterPro" id="IPR017853">
    <property type="entry name" value="GH"/>
</dbReference>
<evidence type="ECO:0000259" key="6">
    <source>
        <dbReference type="Pfam" id="PF13439"/>
    </source>
</evidence>
<feature type="region of interest" description="Disordered" evidence="2">
    <location>
        <begin position="125"/>
        <end position="165"/>
    </location>
</feature>
<sequence>MTGPIGTGGFASLGPCGAETEAARAGRRQDEERQQYITKIPSSSFLRVITERGDRLSAADALFAVPVGEQQRLVERFIEYAEQVRGAQLHLLREHDGSAVAERFLQQVESLQRPFTAADAAADIAGQSNSNGCSTNGSSSRSSSSNRSVTSRPPPMGNKEGLGGQHPSVVRFRLIEGAVSSLVLGTGAGAGCGSQAQTRVSPGFQGGDSDAVTHGSSTMSTNGEGEEEEAPFAFQMESFLQLAANEIATKELMGWESQTEMNAAAVQLRCRRVIMAGALVPLALDDTLVIEHKVTLRRGTLSSASKKTPHTNGAAAQETPPVALDIMGDTERLRDTLHQHAYQGCLRVPVTDQFKAQRGARRGSTCQELAASVVVLARSDEPRCLSIFYHFRDHQEGSFIIDSPEWREMQEALAPLVASREVLTFRGLLHTRREQTGLCYGPPVGLDVPAFTPLRAPRDTCDWASQLDGSAVVQLDSKLQEFVPQLRQRFLTLTETLAAIKDSFGSLEAFAAGHKLFGLQRSVVDGMPGYAYREWLPNAKAVYLFGDFNNWDRSSHPLQRERRGVAPFFFEASLGALKGRKVESSADQTPEEQLSSVWSIFLPDRPDGSPALSHRCRLRVLVVPQEGDPIDRVPSWSRVVWRSEDSGLFNAVLWNPPEEERHIFRYPRPRVPADVAPAIYEAHIGSSSGEEGRVGTFVEFTETLLPRIKNLGYNTVLLLDVVEHADFASFGLYVTNHFAVSSRLGTVEEFKALVDKAHALGLRVLISLCHAHSSKNVMDGLGCIDGGDNNYFVSGPSGVVEEAKVFDFSKTEVVRFLLSNITYWITEFQLDGFRLEGVPWMLYDQRSVLRQPDVYDYSAYLSRDLCASGVLYLSLANSLLSSLLPADQRLSIAQECTGYPTLCRPISQGGLGFDYRLDSSLSQNLRRLIRQSGHRQGRWMTAQVLWALASKPNTEKVLVAVEDADTTRFCRRRLKIALFAWESLHTHAVGGVAPHVTELAAGLSRQGHEVHVFVRAMESCGGCSEHYGVMYHECTFDLDRDFVVEIQNMCESFIACMLSVEESMGTEFEICHAHDWLTGRALIRAKQMASRLLFQPAGRTAILTMHSTEFGRCGNNNYGGVSKRIRDIEAEACHLADRVICVSGVLAEEVRAQYGVHPAKMTVIYNGINCNKFDGEVDPGAVKHTYGVGALDPMFLFVGRMVVQKGPDLLLEAVPFIHKFRGDAKFVFVGDGHMMESLKGRAAQLGVTHSVRFVGKMGGGALHALFKSCDAVVVPSRNEPFGIVVLEAWSASKPVVATNSGGPRDFVNPNITGVLVDPTPGSIAWGCCEILKNFEHARWMGSRGRVTAAFSFSWDSIAQQTREIYYEQRNKHDTPPNWSYSSEGDDTLAFALIGPAMYEHMSVEDCDPHVLSGLALWRLYRLLGSGLADGRMNFMANEFAHPDGLDLPRPANHFSMAKAFRRWNLADSPALKFTQCELFDCCLNHWESVFGWQSATHLYVVKCDEEAQVVVLERGQCLFAFNFHPHNSYEGFHVGCMYNEPMRLFLDSDEKRFGGFGRLAPRTQHPATEAKDSRPHSVRIYLPSSTCAVYVRDSVYCEKEPVIAATPVLSMEPDAYVDYRKEDRSWKN</sequence>
<dbReference type="VEuPathDB" id="ToxoDB:EMH_0002760"/>
<dbReference type="SUPFAM" id="SSF53756">
    <property type="entry name" value="UDP-Glycosyltransferase/glycogen phosphorylase"/>
    <property type="match status" value="1"/>
</dbReference>
<keyword evidence="1" id="KW-0808">Transferase</keyword>
<dbReference type="InterPro" id="IPR014756">
    <property type="entry name" value="Ig_E-set"/>
</dbReference>
<evidence type="ECO:0000256" key="2">
    <source>
        <dbReference type="SAM" id="MobiDB-lite"/>
    </source>
</evidence>
<feature type="domain" description="Alpha-amylase/branching enzyme C-terminal all beta" evidence="4">
    <location>
        <begin position="1501"/>
        <end position="1591"/>
    </location>
</feature>
<dbReference type="Gene3D" id="3.20.20.80">
    <property type="entry name" value="Glycosidases"/>
    <property type="match status" value="2"/>
</dbReference>
<feature type="domain" description="Glycosyltransferase subfamily 4-like N-terminal" evidence="6">
    <location>
        <begin position="989"/>
        <end position="1171"/>
    </location>
</feature>
<dbReference type="GO" id="GO:0043169">
    <property type="term" value="F:cation binding"/>
    <property type="evidence" value="ECO:0007669"/>
    <property type="project" value="InterPro"/>
</dbReference>
<dbReference type="InterPro" id="IPR001296">
    <property type="entry name" value="Glyco_trans_1"/>
</dbReference>
<dbReference type="SUPFAM" id="SSF51445">
    <property type="entry name" value="(Trans)glycosidases"/>
    <property type="match status" value="1"/>
</dbReference>
<dbReference type="Gene3D" id="2.60.40.1180">
    <property type="entry name" value="Golgi alpha-mannosidase II"/>
    <property type="match status" value="1"/>
</dbReference>
<dbReference type="InterPro" id="IPR006048">
    <property type="entry name" value="A-amylase/branching_C"/>
</dbReference>
<evidence type="ECO:0000259" key="5">
    <source>
        <dbReference type="Pfam" id="PF02922"/>
    </source>
</evidence>
<dbReference type="PANTHER" id="PTHR43651">
    <property type="entry name" value="1,4-ALPHA-GLUCAN-BRANCHING ENZYME"/>
    <property type="match status" value="1"/>
</dbReference>
<dbReference type="GO" id="GO:0005975">
    <property type="term" value="P:carbohydrate metabolic process"/>
    <property type="evidence" value="ECO:0007669"/>
    <property type="project" value="InterPro"/>
</dbReference>
<feature type="region of interest" description="Disordered" evidence="2">
    <location>
        <begin position="194"/>
        <end position="226"/>
    </location>
</feature>
<dbReference type="InterPro" id="IPR013783">
    <property type="entry name" value="Ig-like_fold"/>
</dbReference>
<name>U6KDD9_9EIME</name>
<dbReference type="Pfam" id="PF02922">
    <property type="entry name" value="CBM_48"/>
    <property type="match status" value="1"/>
</dbReference>
<dbReference type="Proteomes" id="UP000030744">
    <property type="component" value="Unassembled WGS sequence"/>
</dbReference>